<reference evidence="1 2" key="1">
    <citation type="journal article" date="2017" name="PLoS Biol.">
        <title>The sea cucumber genome provides insights into morphological evolution and visceral regeneration.</title>
        <authorList>
            <person name="Zhang X."/>
            <person name="Sun L."/>
            <person name="Yuan J."/>
            <person name="Sun Y."/>
            <person name="Gao Y."/>
            <person name="Zhang L."/>
            <person name="Li S."/>
            <person name="Dai H."/>
            <person name="Hamel J.F."/>
            <person name="Liu C."/>
            <person name="Yu Y."/>
            <person name="Liu S."/>
            <person name="Lin W."/>
            <person name="Guo K."/>
            <person name="Jin S."/>
            <person name="Xu P."/>
            <person name="Storey K.B."/>
            <person name="Huan P."/>
            <person name="Zhang T."/>
            <person name="Zhou Y."/>
            <person name="Zhang J."/>
            <person name="Lin C."/>
            <person name="Li X."/>
            <person name="Xing L."/>
            <person name="Huo D."/>
            <person name="Sun M."/>
            <person name="Wang L."/>
            <person name="Mercier A."/>
            <person name="Li F."/>
            <person name="Yang H."/>
            <person name="Xiang J."/>
        </authorList>
    </citation>
    <scope>NUCLEOTIDE SEQUENCE [LARGE SCALE GENOMIC DNA]</scope>
    <source>
        <strain evidence="1">Shaxun</strain>
        <tissue evidence="1">Muscle</tissue>
    </source>
</reference>
<dbReference type="Proteomes" id="UP000230750">
    <property type="component" value="Unassembled WGS sequence"/>
</dbReference>
<evidence type="ECO:0000313" key="2">
    <source>
        <dbReference type="Proteomes" id="UP000230750"/>
    </source>
</evidence>
<gene>
    <name evidence="1" type="ORF">BSL78_20938</name>
</gene>
<comment type="caution">
    <text evidence="1">The sequence shown here is derived from an EMBL/GenBank/DDBJ whole genome shotgun (WGS) entry which is preliminary data.</text>
</comment>
<proteinExistence type="predicted"/>
<dbReference type="OrthoDB" id="10001404at2759"/>
<sequence>MAEPANRSKGLRVNRYSVEGNRARNVEVRPLSDITGQKFLTTGMETMDMPSTLATKQGQSTATILTNRSRNQTVIRPFDQRRPFKAPSLAKGTRWMHRTTITLEERPNKDVMESSMQYAYSGKYVTSPPQRPRQCPSLQTSHFELGMNEQQHLTTHNNTEYPGRSIDHPNKVHYPSILNWSHNVTGQDMKDALSRRNHSPNYWSSYTDVHSRLGLQRGEGVKRETGPKVQYNLLTGQEIRQPEVSSQRLVSGNRVLNQARGHMGIKKHLYLDESDVRY</sequence>
<name>A0A2G8K2J0_STIJA</name>
<dbReference type="EMBL" id="MRZV01000951">
    <property type="protein sequence ID" value="PIK42226.1"/>
    <property type="molecule type" value="Genomic_DNA"/>
</dbReference>
<protein>
    <submittedName>
        <fullName evidence="1">Uncharacterized protein</fullName>
    </submittedName>
</protein>
<dbReference type="AlphaFoldDB" id="A0A2G8K2J0"/>
<keyword evidence="2" id="KW-1185">Reference proteome</keyword>
<organism evidence="1 2">
    <name type="scientific">Stichopus japonicus</name>
    <name type="common">Sea cucumber</name>
    <dbReference type="NCBI Taxonomy" id="307972"/>
    <lineage>
        <taxon>Eukaryota</taxon>
        <taxon>Metazoa</taxon>
        <taxon>Echinodermata</taxon>
        <taxon>Eleutherozoa</taxon>
        <taxon>Echinozoa</taxon>
        <taxon>Holothuroidea</taxon>
        <taxon>Aspidochirotacea</taxon>
        <taxon>Aspidochirotida</taxon>
        <taxon>Stichopodidae</taxon>
        <taxon>Apostichopus</taxon>
    </lineage>
</organism>
<accession>A0A2G8K2J0</accession>
<evidence type="ECO:0000313" key="1">
    <source>
        <dbReference type="EMBL" id="PIK42226.1"/>
    </source>
</evidence>